<dbReference type="NCBIfam" id="NF009402">
    <property type="entry name" value="PRK12767.1-1"/>
    <property type="match status" value="1"/>
</dbReference>
<dbReference type="KEGG" id="avs:AWM76_07145"/>
<feature type="domain" description="ATP-grasp" evidence="2">
    <location>
        <begin position="122"/>
        <end position="292"/>
    </location>
</feature>
<dbReference type="AlphaFoldDB" id="A0AAU8UN98"/>
<dbReference type="SUPFAM" id="SSF56059">
    <property type="entry name" value="Glutathione synthetase ATP-binding domain-like"/>
    <property type="match status" value="1"/>
</dbReference>
<dbReference type="EMBL" id="CP014164">
    <property type="protein sequence ID" value="AMC01342.1"/>
    <property type="molecule type" value="Genomic_DNA"/>
</dbReference>
<accession>A0AAU8UN98</accession>
<evidence type="ECO:0000256" key="1">
    <source>
        <dbReference type="PROSITE-ProRule" id="PRU00409"/>
    </source>
</evidence>
<dbReference type="GO" id="GO:0005524">
    <property type="term" value="F:ATP binding"/>
    <property type="evidence" value="ECO:0007669"/>
    <property type="project" value="UniProtKB-UniRule"/>
</dbReference>
<dbReference type="RefSeq" id="WP_003141652.1">
    <property type="nucleotide sequence ID" value="NZ_CP014164.1"/>
</dbReference>
<dbReference type="Pfam" id="PF02655">
    <property type="entry name" value="ATP-grasp_3"/>
    <property type="match status" value="1"/>
</dbReference>
<dbReference type="InterPro" id="IPR003806">
    <property type="entry name" value="ATP-grasp_PylC-type"/>
</dbReference>
<gene>
    <name evidence="3" type="ORF">AWM76_07145</name>
</gene>
<dbReference type="Proteomes" id="UP000066986">
    <property type="component" value="Chromosome"/>
</dbReference>
<evidence type="ECO:0000313" key="4">
    <source>
        <dbReference type="Proteomes" id="UP000066986"/>
    </source>
</evidence>
<sequence length="325" mass="37274">MENKKINILVTGIGGDIGIGIVKILNEIEYHKILVGCDINEYPANKLDVDSFYIAPRANNKEQYLSFIKDICNSHDIDLIIPSSEIEIKTLSENKSILGDEVKVLINHNEIINTFLDKLQTIDFFKAKGIKHPKTYDIKEFSSQLNYPFLLKEKFTQGSKGVVKIEDADDFIYYKKKHPNSIIQEIIGDNRQEFTIGVFSDGENVYNIAFQRELGYGSLSKFVRRISDPKIDELANNIANLTNLRGSINIQVRKNDDGEYLPFEINPRLSSTLAFRHYFGFKDLKWWIDLMYGSCLEITPKYSNGIGVKTVSEVYFDMEEPINED</sequence>
<dbReference type="InterPro" id="IPR011761">
    <property type="entry name" value="ATP-grasp"/>
</dbReference>
<name>A0AAU8UN98_9LACT</name>
<dbReference type="GO" id="GO:0046872">
    <property type="term" value="F:metal ion binding"/>
    <property type="evidence" value="ECO:0007669"/>
    <property type="project" value="InterPro"/>
</dbReference>
<dbReference type="GeneID" id="32030694"/>
<dbReference type="Pfam" id="PF21360">
    <property type="entry name" value="PylC-like_N"/>
    <property type="match status" value="1"/>
</dbReference>
<evidence type="ECO:0000313" key="3">
    <source>
        <dbReference type="EMBL" id="AMC01342.1"/>
    </source>
</evidence>
<evidence type="ECO:0000259" key="2">
    <source>
        <dbReference type="PROSITE" id="PS50975"/>
    </source>
</evidence>
<reference evidence="4" key="2">
    <citation type="submission" date="2016-01" db="EMBL/GenBank/DDBJ databases">
        <title>Six Aerococcus type strain genome sequencing and assembly using PacBio and Illumina Hiseq.</title>
        <authorList>
            <person name="Carkaci D."/>
            <person name="Dargis R."/>
            <person name="Nielsen X.C."/>
            <person name="Skovgaard O."/>
            <person name="Fuursted K."/>
            <person name="Christensen J.J."/>
        </authorList>
    </citation>
    <scope>NUCLEOTIDE SEQUENCE [LARGE SCALE GENOMIC DNA]</scope>
    <source>
        <strain evidence="4">CCUG4311</strain>
    </source>
</reference>
<dbReference type="Gene3D" id="3.40.50.20">
    <property type="match status" value="1"/>
</dbReference>
<organism evidence="3 4">
    <name type="scientific">Aerococcus viridans</name>
    <dbReference type="NCBI Taxonomy" id="1377"/>
    <lineage>
        <taxon>Bacteria</taxon>
        <taxon>Bacillati</taxon>
        <taxon>Bacillota</taxon>
        <taxon>Bacilli</taxon>
        <taxon>Lactobacillales</taxon>
        <taxon>Aerococcaceae</taxon>
        <taxon>Aerococcus</taxon>
    </lineage>
</organism>
<keyword evidence="1" id="KW-0547">Nucleotide-binding</keyword>
<dbReference type="PROSITE" id="PS50975">
    <property type="entry name" value="ATP_GRASP"/>
    <property type="match status" value="1"/>
</dbReference>
<keyword evidence="1" id="KW-0067">ATP-binding</keyword>
<protein>
    <recommendedName>
        <fullName evidence="2">ATP-grasp domain-containing protein</fullName>
    </recommendedName>
</protein>
<dbReference type="InterPro" id="IPR048764">
    <property type="entry name" value="PylC_N"/>
</dbReference>
<proteinExistence type="predicted"/>
<reference evidence="3 4" key="1">
    <citation type="journal article" date="2016" name="Genome Announc.">
        <title>Complete Genome Sequences of Aerococcus christensenii CCUG 28831T, Aerococcus sanguinicola CCUG 43001T, Aerococcus urinae CCUG 36881T, Aerococcus urinaeequi CCUG 28094T, Aerococcus urinaehominis CCUG 42038 BT, and Aerococcus viridans CCUG 4311T.</title>
        <authorList>
            <person name="Carkaci D."/>
            <person name="Dargis R."/>
            <person name="Nielsen X.C."/>
            <person name="Skovgaard O."/>
            <person name="Fuursted K."/>
            <person name="Christensen J.J."/>
        </authorList>
    </citation>
    <scope>NUCLEOTIDE SEQUENCE [LARGE SCALE GENOMIC DNA]</scope>
    <source>
        <strain evidence="3 4">CCUG4311</strain>
    </source>
</reference>
<dbReference type="Gene3D" id="3.30.470.20">
    <property type="entry name" value="ATP-grasp fold, B domain"/>
    <property type="match status" value="1"/>
</dbReference>